<reference evidence="1 2" key="1">
    <citation type="submission" date="2015-06" db="EMBL/GenBank/DDBJ databases">
        <title>The Genome Sequence of Enterococcus faecium 131EA1.</title>
        <authorList>
            <consortium name="The Broad Institute Genomics Platform"/>
            <consortium name="The Broad Institute Genome Sequencing Center for Infectious Disease"/>
            <person name="Earl A.M."/>
            <person name="Van Tyne D."/>
            <person name="Lebreton F."/>
            <person name="Saavedra J.T."/>
            <person name="Gilmore M.S."/>
            <person name="Manson Mcguire A."/>
            <person name="Clock S."/>
            <person name="Crupain M."/>
            <person name="Rangan U."/>
            <person name="Young S."/>
            <person name="Abouelleil A."/>
            <person name="Cao P."/>
            <person name="Chapman S.B."/>
            <person name="Griggs A."/>
            <person name="Priest M."/>
            <person name="Shea T."/>
            <person name="Wortman J."/>
            <person name="Nusbaum C."/>
            <person name="Birren B."/>
        </authorList>
    </citation>
    <scope>NUCLEOTIDE SEQUENCE [LARGE SCALE GENOMIC DNA]</scope>
    <source>
        <strain evidence="1 2">131EA1</strain>
    </source>
</reference>
<protein>
    <submittedName>
        <fullName evidence="1">Uncharacterized protein</fullName>
    </submittedName>
</protein>
<evidence type="ECO:0000313" key="1">
    <source>
        <dbReference type="EMBL" id="RBS27498.1"/>
    </source>
</evidence>
<dbReference type="AlphaFoldDB" id="A0A3F3NMC5"/>
<name>A0A3F3NMC5_ENTFC</name>
<gene>
    <name evidence="1" type="ORF">EB12_02536</name>
</gene>
<evidence type="ECO:0000313" key="2">
    <source>
        <dbReference type="Proteomes" id="UP000253144"/>
    </source>
</evidence>
<organism evidence="1 2">
    <name type="scientific">Enterococcus faecium</name>
    <name type="common">Streptococcus faecium</name>
    <dbReference type="NCBI Taxonomy" id="1352"/>
    <lineage>
        <taxon>Bacteria</taxon>
        <taxon>Bacillati</taxon>
        <taxon>Bacillota</taxon>
        <taxon>Bacilli</taxon>
        <taxon>Lactobacillales</taxon>
        <taxon>Enterococcaceae</taxon>
        <taxon>Enterococcus</taxon>
    </lineage>
</organism>
<dbReference type="EMBL" id="LEQJ01000018">
    <property type="protein sequence ID" value="RBS27498.1"/>
    <property type="molecule type" value="Genomic_DNA"/>
</dbReference>
<comment type="caution">
    <text evidence="1">The sequence shown here is derived from an EMBL/GenBank/DDBJ whole genome shotgun (WGS) entry which is preliminary data.</text>
</comment>
<accession>A0A3F3NMC5</accession>
<sequence>MSTEKKRKKYAFSDETIEKLDWLVKEHQKRSKKRIYPCDTLSELINNEYVIRKSFGNS</sequence>
<proteinExistence type="predicted"/>
<dbReference type="RefSeq" id="WP_002332903.1">
    <property type="nucleotide sequence ID" value="NZ_CANCXA010000017.1"/>
</dbReference>
<dbReference type="Proteomes" id="UP000253144">
    <property type="component" value="Unassembled WGS sequence"/>
</dbReference>